<sequence length="118" mass="13330">MYYMILEVADSDLKEDIFLALQSIGITHASTFDGQDISGALSDELNLFSGFFRGDKIERGELMVITAQVRTREQVRDLLTNLREAEIDIDRQDIINLTLIPAVMTFSSHHGFFEEGDS</sequence>
<keyword evidence="2" id="KW-1185">Reference proteome</keyword>
<accession>E1R9A2</accession>
<dbReference type="KEGG" id="ssm:Spirs_3986"/>
<dbReference type="Proteomes" id="UP000002318">
    <property type="component" value="Chromosome"/>
</dbReference>
<evidence type="ECO:0008006" key="3">
    <source>
        <dbReference type="Google" id="ProtNLM"/>
    </source>
</evidence>
<reference evidence="1 2" key="1">
    <citation type="journal article" date="2010" name="Stand. Genomic Sci.">
        <title>Complete genome sequence of Spirochaeta smaragdinae type strain (SEBR 4228).</title>
        <authorList>
            <person name="Mavromatis K."/>
            <person name="Yasawong M."/>
            <person name="Chertkov O."/>
            <person name="Lapidus A."/>
            <person name="Lucas S."/>
            <person name="Nolan M."/>
            <person name="Del Rio T.G."/>
            <person name="Tice H."/>
            <person name="Cheng J.F."/>
            <person name="Pitluck S."/>
            <person name="Liolios K."/>
            <person name="Ivanova N."/>
            <person name="Tapia R."/>
            <person name="Han C."/>
            <person name="Bruce D."/>
            <person name="Goodwin L."/>
            <person name="Pati A."/>
            <person name="Chen A."/>
            <person name="Palaniappan K."/>
            <person name="Land M."/>
            <person name="Hauser L."/>
            <person name="Chang Y.J."/>
            <person name="Jeffries C.D."/>
            <person name="Detter J.C."/>
            <person name="Rohde M."/>
            <person name="Brambilla E."/>
            <person name="Spring S."/>
            <person name="Goker M."/>
            <person name="Sikorski J."/>
            <person name="Woyke T."/>
            <person name="Bristow J."/>
            <person name="Eisen J.A."/>
            <person name="Markowitz V."/>
            <person name="Hugenholtz P."/>
            <person name="Klenk H.P."/>
            <person name="Kyrpides N.C."/>
        </authorList>
    </citation>
    <scope>NUCLEOTIDE SEQUENCE [LARGE SCALE GENOMIC DNA]</scope>
    <source>
        <strain evidence="2">DSM 11293 / JCM 15392 / SEBR 4228</strain>
    </source>
</reference>
<organism evidence="1 2">
    <name type="scientific">Sediminispirochaeta smaragdinae (strain DSM 11293 / JCM 15392 / SEBR 4228)</name>
    <name type="common">Spirochaeta smaragdinae</name>
    <dbReference type="NCBI Taxonomy" id="573413"/>
    <lineage>
        <taxon>Bacteria</taxon>
        <taxon>Pseudomonadati</taxon>
        <taxon>Spirochaetota</taxon>
        <taxon>Spirochaetia</taxon>
        <taxon>Spirochaetales</taxon>
        <taxon>Spirochaetaceae</taxon>
        <taxon>Sediminispirochaeta</taxon>
    </lineage>
</organism>
<evidence type="ECO:0000313" key="2">
    <source>
        <dbReference type="Proteomes" id="UP000002318"/>
    </source>
</evidence>
<dbReference type="EMBL" id="CP002116">
    <property type="protein sequence ID" value="ADK83071.1"/>
    <property type="molecule type" value="Genomic_DNA"/>
</dbReference>
<dbReference type="RefSeq" id="WP_013256528.1">
    <property type="nucleotide sequence ID" value="NC_014364.1"/>
</dbReference>
<dbReference type="AlphaFoldDB" id="E1R9A2"/>
<protein>
    <recommendedName>
        <fullName evidence="3">Nitrogen regulatory protein P-II</fullName>
    </recommendedName>
</protein>
<dbReference type="eggNOG" id="ENOG502ZXWN">
    <property type="taxonomic scope" value="Bacteria"/>
</dbReference>
<dbReference type="HOGENOM" id="CLU_2119557_0_0_12"/>
<evidence type="ECO:0000313" key="1">
    <source>
        <dbReference type="EMBL" id="ADK83071.1"/>
    </source>
</evidence>
<dbReference type="OrthoDB" id="369998at2"/>
<proteinExistence type="predicted"/>
<gene>
    <name evidence="1" type="ordered locus">Spirs_3986</name>
</gene>
<dbReference type="STRING" id="573413.Spirs_3986"/>
<name>E1R9A2_SEDSS</name>